<sequence length="137" mass="15505">MAEANVKQENFSTEGAGETGILNPPKPLSLSDIETRRWYLDAEAQIPDLIDRTKPLEQQARQASALRNEVRTQAREAMTNRELANSLFGSKPNMTWDEVVKKYMDKGFVGDELYQEIMKAALRSNPSVNQYLGVFPK</sequence>
<organism evidence="2">
    <name type="scientific">bioreactor metagenome</name>
    <dbReference type="NCBI Taxonomy" id="1076179"/>
    <lineage>
        <taxon>unclassified sequences</taxon>
        <taxon>metagenomes</taxon>
        <taxon>ecological metagenomes</taxon>
    </lineage>
</organism>
<evidence type="ECO:0000256" key="1">
    <source>
        <dbReference type="SAM" id="MobiDB-lite"/>
    </source>
</evidence>
<proteinExistence type="predicted"/>
<protein>
    <submittedName>
        <fullName evidence="2">Uncharacterized protein</fullName>
    </submittedName>
</protein>
<name>A0A645DW49_9ZZZZ</name>
<reference evidence="2" key="1">
    <citation type="submission" date="2019-08" db="EMBL/GenBank/DDBJ databases">
        <authorList>
            <person name="Kucharzyk K."/>
            <person name="Murdoch R.W."/>
            <person name="Higgins S."/>
            <person name="Loffler F."/>
        </authorList>
    </citation>
    <scope>NUCLEOTIDE SEQUENCE</scope>
</reference>
<accession>A0A645DW49</accession>
<feature type="region of interest" description="Disordered" evidence="1">
    <location>
        <begin position="1"/>
        <end position="28"/>
    </location>
</feature>
<comment type="caution">
    <text evidence="2">The sequence shown here is derived from an EMBL/GenBank/DDBJ whole genome shotgun (WGS) entry which is preliminary data.</text>
</comment>
<gene>
    <name evidence="2" type="ORF">SDC9_140657</name>
</gene>
<dbReference type="EMBL" id="VSSQ01040310">
    <property type="protein sequence ID" value="MPM93519.1"/>
    <property type="molecule type" value="Genomic_DNA"/>
</dbReference>
<evidence type="ECO:0000313" key="2">
    <source>
        <dbReference type="EMBL" id="MPM93519.1"/>
    </source>
</evidence>
<dbReference type="AlphaFoldDB" id="A0A645DW49"/>